<dbReference type="Pfam" id="PF13178">
    <property type="entry name" value="DUF4005"/>
    <property type="match status" value="1"/>
</dbReference>
<reference evidence="6" key="1">
    <citation type="journal article" date="2013" name="J. Plant Res.">
        <title>Effect of fungi and light on seed germination of three Opuntia species from semiarid lands of central Mexico.</title>
        <authorList>
            <person name="Delgado-Sanchez P."/>
            <person name="Jimenez-Bremont J.F."/>
            <person name="Guerrero-Gonzalez Mde L."/>
            <person name="Flores J."/>
        </authorList>
    </citation>
    <scope>NUCLEOTIDE SEQUENCE</scope>
    <source>
        <tissue evidence="6">Cladode</tissue>
    </source>
</reference>
<evidence type="ECO:0000256" key="2">
    <source>
        <dbReference type="ARBA" id="ARBA00024341"/>
    </source>
</evidence>
<evidence type="ECO:0000313" key="6">
    <source>
        <dbReference type="EMBL" id="MBA4614392.1"/>
    </source>
</evidence>
<reference evidence="6" key="2">
    <citation type="submission" date="2020-07" db="EMBL/GenBank/DDBJ databases">
        <authorList>
            <person name="Vera ALvarez R."/>
            <person name="Arias-Moreno D.M."/>
            <person name="Jimenez-Jacinto V."/>
            <person name="Jimenez-Bremont J.F."/>
            <person name="Swaminathan K."/>
            <person name="Moose S.P."/>
            <person name="Guerrero-Gonzalez M.L."/>
            <person name="Marino-Ramirez L."/>
            <person name="Landsman D."/>
            <person name="Rodriguez-Kessler M."/>
            <person name="Delgado-Sanchez P."/>
        </authorList>
    </citation>
    <scope>NUCLEOTIDE SEQUENCE</scope>
    <source>
        <tissue evidence="6">Cladode</tissue>
    </source>
</reference>
<accession>A0A7C8YBY0</accession>
<dbReference type="PANTHER" id="PTHR32295:SF45">
    <property type="entry name" value="PROTEIN IQ-DOMAIN 19"/>
    <property type="match status" value="1"/>
</dbReference>
<dbReference type="SMART" id="SM00015">
    <property type="entry name" value="IQ"/>
    <property type="match status" value="2"/>
</dbReference>
<dbReference type="GO" id="GO:0005516">
    <property type="term" value="F:calmodulin binding"/>
    <property type="evidence" value="ECO:0007669"/>
    <property type="project" value="UniProtKB-KW"/>
</dbReference>
<protein>
    <recommendedName>
        <fullName evidence="5">DUF4005 domain-containing protein</fullName>
    </recommendedName>
</protein>
<dbReference type="EMBL" id="GISG01002184">
    <property type="protein sequence ID" value="MBA4614392.1"/>
    <property type="molecule type" value="Transcribed_RNA"/>
</dbReference>
<comment type="similarity">
    <text evidence="2">Belongs to the IQD family.</text>
</comment>
<feature type="region of interest" description="Disordered" evidence="4">
    <location>
        <begin position="360"/>
        <end position="412"/>
    </location>
</feature>
<dbReference type="PROSITE" id="PS50096">
    <property type="entry name" value="IQ"/>
    <property type="match status" value="2"/>
</dbReference>
<dbReference type="AlphaFoldDB" id="A0A7C8YBY0"/>
<dbReference type="InterPro" id="IPR025064">
    <property type="entry name" value="DUF4005"/>
</dbReference>
<proteinExistence type="inferred from homology"/>
<dbReference type="PANTHER" id="PTHR32295">
    <property type="entry name" value="IQ-DOMAIN 5-RELATED"/>
    <property type="match status" value="1"/>
</dbReference>
<feature type="domain" description="DUF4005" evidence="5">
    <location>
        <begin position="316"/>
        <end position="391"/>
    </location>
</feature>
<dbReference type="CDD" id="cd23767">
    <property type="entry name" value="IQCD"/>
    <property type="match status" value="1"/>
</dbReference>
<feature type="compositionally biased region" description="Polar residues" evidence="4">
    <location>
        <begin position="66"/>
        <end position="76"/>
    </location>
</feature>
<sequence length="458" mass="50596">MGKTGKWFKSFWAGKKDQNKKSTNSANTNSSDCQTQTQNPNPNPTTPVVIPKPATPTKEKKRWSFRRSSATASPTKDPSPAEEAAASPPPAAPPPEPEEELALAEAAAVDVTTPASGAEGGDNAVTVLEEAAAIKIQSVFRSYLARKALKALRGLVKLQALVRGHLVRKQATATLRCMQALVTAQARARAQRIRSVEDGKMMNHRNSTHRRTSQDKIKHPYHDMEENIKIVEMDHGEYYKSNIKGRNSYSMSSQHHHVNNDRADDKISTYYSSQRAYTKQDYQQISPAPSAITDMSPRTCSGHFEDYSFATAQSSPQCYSAMSRPDPSSQIPFSFPKPDCFAETMSYDYPLYPSYMANTESSRAKARSQSAPKQRPEFDRQPSRGRRASVEGRGIPKGARMQRSSSHVGSTGQNLQYPWSIKLDKSTVSLVDSECGSNCSVFTSGNNYCRSVVSYDVT</sequence>
<organism evidence="6">
    <name type="scientific">Opuntia streptacantha</name>
    <name type="common">Prickly pear cactus</name>
    <name type="synonym">Opuntia cardona</name>
    <dbReference type="NCBI Taxonomy" id="393608"/>
    <lineage>
        <taxon>Eukaryota</taxon>
        <taxon>Viridiplantae</taxon>
        <taxon>Streptophyta</taxon>
        <taxon>Embryophyta</taxon>
        <taxon>Tracheophyta</taxon>
        <taxon>Spermatophyta</taxon>
        <taxon>Magnoliopsida</taxon>
        <taxon>eudicotyledons</taxon>
        <taxon>Gunneridae</taxon>
        <taxon>Pentapetalae</taxon>
        <taxon>Caryophyllales</taxon>
        <taxon>Cactineae</taxon>
        <taxon>Cactaceae</taxon>
        <taxon>Opuntioideae</taxon>
        <taxon>Opuntia</taxon>
    </lineage>
</organism>
<feature type="compositionally biased region" description="Polar residues" evidence="4">
    <location>
        <begin position="360"/>
        <end position="372"/>
    </location>
</feature>
<dbReference type="Gene3D" id="1.20.5.190">
    <property type="match status" value="1"/>
</dbReference>
<feature type="compositionally biased region" description="Polar residues" evidence="4">
    <location>
        <begin position="402"/>
        <end position="412"/>
    </location>
</feature>
<dbReference type="InterPro" id="IPR000048">
    <property type="entry name" value="IQ_motif_EF-hand-BS"/>
</dbReference>
<evidence type="ECO:0000256" key="4">
    <source>
        <dbReference type="SAM" id="MobiDB-lite"/>
    </source>
</evidence>
<feature type="region of interest" description="Disordered" evidence="4">
    <location>
        <begin position="1"/>
        <end position="100"/>
    </location>
</feature>
<name>A0A7C8YBY0_OPUST</name>
<dbReference type="Pfam" id="PF00612">
    <property type="entry name" value="IQ"/>
    <property type="match status" value="2"/>
</dbReference>
<evidence type="ECO:0000256" key="3">
    <source>
        <dbReference type="ARBA" id="ARBA00024378"/>
    </source>
</evidence>
<evidence type="ECO:0000259" key="5">
    <source>
        <dbReference type="Pfam" id="PF13178"/>
    </source>
</evidence>
<feature type="compositionally biased region" description="Low complexity" evidence="4">
    <location>
        <begin position="21"/>
        <end position="40"/>
    </location>
</feature>
<keyword evidence="1" id="KW-0112">Calmodulin-binding</keyword>
<comment type="subunit">
    <text evidence="3">Binds to multiple calmodulin (CaM) in the presence of Ca(2+) and CaM-like proteins.</text>
</comment>
<evidence type="ECO:0000256" key="1">
    <source>
        <dbReference type="ARBA" id="ARBA00022860"/>
    </source>
</evidence>